<sequence length="66" mass="7123">MLKVLRGVVGVVLAKSHNLTSAFAVAEQCTICLVRQSSPRGSGLRNFQREGSEEKSCSNETDIQEG</sequence>
<dbReference type="EMBL" id="AMZH03013574">
    <property type="protein sequence ID" value="RRT49040.1"/>
    <property type="molecule type" value="Genomic_DNA"/>
</dbReference>
<organism evidence="2 3">
    <name type="scientific">Ensete ventricosum</name>
    <name type="common">Abyssinian banana</name>
    <name type="synonym">Musa ensete</name>
    <dbReference type="NCBI Taxonomy" id="4639"/>
    <lineage>
        <taxon>Eukaryota</taxon>
        <taxon>Viridiplantae</taxon>
        <taxon>Streptophyta</taxon>
        <taxon>Embryophyta</taxon>
        <taxon>Tracheophyta</taxon>
        <taxon>Spermatophyta</taxon>
        <taxon>Magnoliopsida</taxon>
        <taxon>Liliopsida</taxon>
        <taxon>Zingiberales</taxon>
        <taxon>Musaceae</taxon>
        <taxon>Ensete</taxon>
    </lineage>
</organism>
<evidence type="ECO:0000313" key="2">
    <source>
        <dbReference type="EMBL" id="RRT49040.1"/>
    </source>
</evidence>
<gene>
    <name evidence="2" type="ORF">B296_00052657</name>
</gene>
<reference evidence="2 3" key="1">
    <citation type="journal article" date="2014" name="Agronomy (Basel)">
        <title>A Draft Genome Sequence for Ensete ventricosum, the Drought-Tolerant Tree Against Hunger.</title>
        <authorList>
            <person name="Harrison J."/>
            <person name="Moore K.A."/>
            <person name="Paszkiewicz K."/>
            <person name="Jones T."/>
            <person name="Grant M."/>
            <person name="Ambacheew D."/>
            <person name="Muzemil S."/>
            <person name="Studholme D.J."/>
        </authorList>
    </citation>
    <scope>NUCLEOTIDE SEQUENCE [LARGE SCALE GENOMIC DNA]</scope>
</reference>
<proteinExistence type="predicted"/>
<dbReference type="AlphaFoldDB" id="A0A426YBH6"/>
<dbReference type="Proteomes" id="UP000287651">
    <property type="component" value="Unassembled WGS sequence"/>
</dbReference>
<evidence type="ECO:0000256" key="1">
    <source>
        <dbReference type="SAM" id="MobiDB-lite"/>
    </source>
</evidence>
<accession>A0A426YBH6</accession>
<name>A0A426YBH6_ENSVE</name>
<evidence type="ECO:0000313" key="3">
    <source>
        <dbReference type="Proteomes" id="UP000287651"/>
    </source>
</evidence>
<feature type="region of interest" description="Disordered" evidence="1">
    <location>
        <begin position="38"/>
        <end position="66"/>
    </location>
</feature>
<protein>
    <submittedName>
        <fullName evidence="2">Uncharacterized protein</fullName>
    </submittedName>
</protein>
<feature type="compositionally biased region" description="Basic and acidic residues" evidence="1">
    <location>
        <begin position="47"/>
        <end position="57"/>
    </location>
</feature>
<comment type="caution">
    <text evidence="2">The sequence shown here is derived from an EMBL/GenBank/DDBJ whole genome shotgun (WGS) entry which is preliminary data.</text>
</comment>